<evidence type="ECO:0008006" key="3">
    <source>
        <dbReference type="Google" id="ProtNLM"/>
    </source>
</evidence>
<reference evidence="1 2" key="1">
    <citation type="submission" date="2019-02" db="EMBL/GenBank/DDBJ databases">
        <title>Corallincola luteus sp. nov., a marine bacterium isolated from surface sediment of Bohai Sea in China.</title>
        <authorList>
            <person name="Ren Q."/>
        </authorList>
    </citation>
    <scope>NUCLEOTIDE SEQUENCE [LARGE SCALE GENOMIC DNA]</scope>
    <source>
        <strain evidence="1 2">DASS28</strain>
    </source>
</reference>
<proteinExistence type="predicted"/>
<dbReference type="Proteomes" id="UP000292554">
    <property type="component" value="Unassembled WGS sequence"/>
</dbReference>
<organism evidence="1 2">
    <name type="scientific">Corallincola luteus</name>
    <dbReference type="NCBI Taxonomy" id="1775177"/>
    <lineage>
        <taxon>Bacteria</taxon>
        <taxon>Pseudomonadati</taxon>
        <taxon>Pseudomonadota</taxon>
        <taxon>Gammaproteobacteria</taxon>
        <taxon>Alteromonadales</taxon>
        <taxon>Psychromonadaceae</taxon>
        <taxon>Corallincola</taxon>
    </lineage>
</organism>
<dbReference type="EMBL" id="SJXE01000029">
    <property type="protein sequence ID" value="TCI01062.1"/>
    <property type="molecule type" value="Genomic_DNA"/>
</dbReference>
<name>A0ABY2AG93_9GAMM</name>
<dbReference type="RefSeq" id="WP_131417689.1">
    <property type="nucleotide sequence ID" value="NZ_SJXE01000029.1"/>
</dbReference>
<accession>A0ABY2AG93</accession>
<gene>
    <name evidence="1" type="ORF">EZV61_19355</name>
</gene>
<sequence>MGYALHIELEDSAIELEQWISVIDAIEGARINSVGTKAVNLAKGEEISISANPGDVEVEFTTSKFFGLKKQSRWEFCIWFNSGRVSFNATDDIDSPANPVHRVASQAARLLSAKIIGDEGEVYAW</sequence>
<evidence type="ECO:0000313" key="2">
    <source>
        <dbReference type="Proteomes" id="UP000292554"/>
    </source>
</evidence>
<comment type="caution">
    <text evidence="1">The sequence shown here is derived from an EMBL/GenBank/DDBJ whole genome shotgun (WGS) entry which is preliminary data.</text>
</comment>
<protein>
    <recommendedName>
        <fullName evidence="3">PH domain-containing protein</fullName>
    </recommendedName>
</protein>
<evidence type="ECO:0000313" key="1">
    <source>
        <dbReference type="EMBL" id="TCI01062.1"/>
    </source>
</evidence>
<keyword evidence="2" id="KW-1185">Reference proteome</keyword>